<evidence type="ECO:0000313" key="1">
    <source>
        <dbReference type="EMBL" id="KAF2440113.1"/>
    </source>
</evidence>
<evidence type="ECO:0000313" key="2">
    <source>
        <dbReference type="Proteomes" id="UP000799764"/>
    </source>
</evidence>
<gene>
    <name evidence="1" type="ORF">P171DRAFT_448049</name>
</gene>
<accession>A0A9P4PB07</accession>
<reference evidence="1" key="1">
    <citation type="journal article" date="2020" name="Stud. Mycol.">
        <title>101 Dothideomycetes genomes: a test case for predicting lifestyles and emergence of pathogens.</title>
        <authorList>
            <person name="Haridas S."/>
            <person name="Albert R."/>
            <person name="Binder M."/>
            <person name="Bloem J."/>
            <person name="Labutti K."/>
            <person name="Salamov A."/>
            <person name="Andreopoulos B."/>
            <person name="Baker S."/>
            <person name="Barry K."/>
            <person name="Bills G."/>
            <person name="Bluhm B."/>
            <person name="Cannon C."/>
            <person name="Castanera R."/>
            <person name="Culley D."/>
            <person name="Daum C."/>
            <person name="Ezra D."/>
            <person name="Gonzalez J."/>
            <person name="Henrissat B."/>
            <person name="Kuo A."/>
            <person name="Liang C."/>
            <person name="Lipzen A."/>
            <person name="Lutzoni F."/>
            <person name="Magnuson J."/>
            <person name="Mondo S."/>
            <person name="Nolan M."/>
            <person name="Ohm R."/>
            <person name="Pangilinan J."/>
            <person name="Park H.-J."/>
            <person name="Ramirez L."/>
            <person name="Alfaro M."/>
            <person name="Sun H."/>
            <person name="Tritt A."/>
            <person name="Yoshinaga Y."/>
            <person name="Zwiers L.-H."/>
            <person name="Turgeon B."/>
            <person name="Goodwin S."/>
            <person name="Spatafora J."/>
            <person name="Crous P."/>
            <person name="Grigoriev I."/>
        </authorList>
    </citation>
    <scope>NUCLEOTIDE SEQUENCE</scope>
    <source>
        <strain evidence="1">CBS 690.94</strain>
    </source>
</reference>
<keyword evidence="2" id="KW-1185">Reference proteome</keyword>
<protein>
    <recommendedName>
        <fullName evidence="3">SAP domain-containing protein</fullName>
    </recommendedName>
</protein>
<dbReference type="Proteomes" id="UP000799764">
    <property type="component" value="Unassembled WGS sequence"/>
</dbReference>
<comment type="caution">
    <text evidence="1">The sequence shown here is derived from an EMBL/GenBank/DDBJ whole genome shotgun (WGS) entry which is preliminary data.</text>
</comment>
<evidence type="ECO:0008006" key="3">
    <source>
        <dbReference type="Google" id="ProtNLM"/>
    </source>
</evidence>
<name>A0A9P4PB07_9PLEO</name>
<dbReference type="AlphaFoldDB" id="A0A9P4PB07"/>
<organism evidence="1 2">
    <name type="scientific">Karstenula rhodostoma CBS 690.94</name>
    <dbReference type="NCBI Taxonomy" id="1392251"/>
    <lineage>
        <taxon>Eukaryota</taxon>
        <taxon>Fungi</taxon>
        <taxon>Dikarya</taxon>
        <taxon>Ascomycota</taxon>
        <taxon>Pezizomycotina</taxon>
        <taxon>Dothideomycetes</taxon>
        <taxon>Pleosporomycetidae</taxon>
        <taxon>Pleosporales</taxon>
        <taxon>Massarineae</taxon>
        <taxon>Didymosphaeriaceae</taxon>
        <taxon>Karstenula</taxon>
    </lineage>
</organism>
<sequence>MCPLPYPTQHKYRISTPAINLRPDFVHAWRTGVLALRSNVELRFYPTSEPYETISNTDTQVITFRVTLLSPSHNMPISNAALISLEARNFDLDVEAMRTLTKIWGLHSKKKYEQLRPMCLAIIRRRAKAYLQYVEMSPLSLPRDLGQSTSTTGGPQWDITDENTRALMADLSPSQLSYLDLQVHCQERRLSNQGTRDDLADRLWRDEWEQAEYRLAGLNGMSFEQLLRAFIARVSSSA</sequence>
<dbReference type="EMBL" id="MU001508">
    <property type="protein sequence ID" value="KAF2440113.1"/>
    <property type="molecule type" value="Genomic_DNA"/>
</dbReference>
<proteinExistence type="predicted"/>